<gene>
    <name evidence="7" type="ORF">HVS_03315</name>
</gene>
<keyword evidence="8" id="KW-1185">Reference proteome</keyword>
<dbReference type="AlphaFoldDB" id="A0A2K9EJB2"/>
<keyword evidence="5" id="KW-0998">Cell outer membrane</keyword>
<dbReference type="EMBL" id="CP025197">
    <property type="protein sequence ID" value="AUG56611.1"/>
    <property type="molecule type" value="Genomic_DNA"/>
</dbReference>
<dbReference type="GO" id="GO:1990281">
    <property type="term" value="C:efflux pump complex"/>
    <property type="evidence" value="ECO:0007669"/>
    <property type="project" value="TreeGrafter"/>
</dbReference>
<feature type="coiled-coil region" evidence="6">
    <location>
        <begin position="117"/>
        <end position="194"/>
    </location>
</feature>
<dbReference type="RefSeq" id="WP_101299171.1">
    <property type="nucleotide sequence ID" value="NZ_CP025197.1"/>
</dbReference>
<name>A0A2K9EJB2_9FIRM</name>
<keyword evidence="4" id="KW-0472">Membrane</keyword>
<dbReference type="Proteomes" id="UP000233534">
    <property type="component" value="Chromosome"/>
</dbReference>
<accession>A0A2K9EJB2</accession>
<sequence>MNKKIKVIIPVIALALSLTTVWAVGNEMFLNIEKFQDMALKNSRQSKIDDLQIESKENALEEAEKDAKFLSSSTTRTQKYNNEIQKKVDPFRAKADLEYTKREKDINEENLKREVYKKALDILIQEKEVELEKEKLKILEEKLKMAETRYNEGKITDNDLYNARFAVSSKTIDLDKAKKNLEILELEFKGLLNVDLDNSPIKVEDQLVFEPVKDINMDVDMIVLKNAEGILSIDTVIEEAYEKSLEFFKVKKDLEAQEMIMEITKDIFEEKHPTYRDNMLALEIAQLNLENVRTSIEVQVRNKYNELKTSEENVNLAIQWEDIQKKKLEGEELKFEKGMISREQLLDAKEAYMEACYDKYTAIYNYNIIKSEFEALYKK</sequence>
<keyword evidence="2" id="KW-1134">Transmembrane beta strand</keyword>
<dbReference type="PANTHER" id="PTHR30026">
    <property type="entry name" value="OUTER MEMBRANE PROTEIN TOLC"/>
    <property type="match status" value="1"/>
</dbReference>
<organism evidence="7 8">
    <name type="scientific">Acetivibrio saccincola</name>
    <dbReference type="NCBI Taxonomy" id="1677857"/>
    <lineage>
        <taxon>Bacteria</taxon>
        <taxon>Bacillati</taxon>
        <taxon>Bacillota</taxon>
        <taxon>Clostridia</taxon>
        <taxon>Eubacteriales</taxon>
        <taxon>Oscillospiraceae</taxon>
        <taxon>Acetivibrio</taxon>
    </lineage>
</organism>
<dbReference type="Gene3D" id="1.20.1600.10">
    <property type="entry name" value="Outer membrane efflux proteins (OEP)"/>
    <property type="match status" value="2"/>
</dbReference>
<dbReference type="SUPFAM" id="SSF56954">
    <property type="entry name" value="Outer membrane efflux proteins (OEP)"/>
    <property type="match status" value="1"/>
</dbReference>
<proteinExistence type="predicted"/>
<evidence type="ECO:0000256" key="1">
    <source>
        <dbReference type="ARBA" id="ARBA00004442"/>
    </source>
</evidence>
<dbReference type="InterPro" id="IPR051906">
    <property type="entry name" value="TolC-like"/>
</dbReference>
<evidence type="ECO:0000256" key="3">
    <source>
        <dbReference type="ARBA" id="ARBA00022692"/>
    </source>
</evidence>
<evidence type="ECO:0000256" key="5">
    <source>
        <dbReference type="ARBA" id="ARBA00023237"/>
    </source>
</evidence>
<dbReference type="GO" id="GO:0015562">
    <property type="term" value="F:efflux transmembrane transporter activity"/>
    <property type="evidence" value="ECO:0007669"/>
    <property type="project" value="InterPro"/>
</dbReference>
<dbReference type="GO" id="GO:0015288">
    <property type="term" value="F:porin activity"/>
    <property type="evidence" value="ECO:0007669"/>
    <property type="project" value="TreeGrafter"/>
</dbReference>
<protein>
    <submittedName>
        <fullName evidence="7">Outer membrane efflux protein</fullName>
    </submittedName>
</protein>
<evidence type="ECO:0000256" key="6">
    <source>
        <dbReference type="SAM" id="Coils"/>
    </source>
</evidence>
<keyword evidence="3" id="KW-0812">Transmembrane</keyword>
<comment type="subcellular location">
    <subcellularLocation>
        <location evidence="1">Cell outer membrane</location>
    </subcellularLocation>
</comment>
<evidence type="ECO:0000313" key="8">
    <source>
        <dbReference type="Proteomes" id="UP000233534"/>
    </source>
</evidence>
<dbReference type="PANTHER" id="PTHR30026:SF20">
    <property type="entry name" value="OUTER MEMBRANE PROTEIN TOLC"/>
    <property type="match status" value="1"/>
</dbReference>
<evidence type="ECO:0000256" key="2">
    <source>
        <dbReference type="ARBA" id="ARBA00022452"/>
    </source>
</evidence>
<dbReference type="KEGG" id="hsc:HVS_03315"/>
<evidence type="ECO:0000256" key="4">
    <source>
        <dbReference type="ARBA" id="ARBA00023136"/>
    </source>
</evidence>
<dbReference type="GO" id="GO:0009279">
    <property type="term" value="C:cell outer membrane"/>
    <property type="evidence" value="ECO:0007669"/>
    <property type="project" value="UniProtKB-SubCell"/>
</dbReference>
<evidence type="ECO:0000313" key="7">
    <source>
        <dbReference type="EMBL" id="AUG56611.1"/>
    </source>
</evidence>
<reference evidence="7 8" key="1">
    <citation type="submission" date="2017-12" db="EMBL/GenBank/DDBJ databases">
        <title>Complete genome sequence of Herbivorax saccincola GGR1, a novel Cellulosome-producing hydrolytic bacterium in a thermophilic biogas plant, established by Illumina and Nanopore MinION sequencing.</title>
        <authorList>
            <person name="Pechtl A."/>
            <person name="Ruckert C."/>
            <person name="Koeck D.E."/>
            <person name="Maus I."/>
            <person name="Winkler A."/>
            <person name="Kalinowski J."/>
            <person name="Puhler A."/>
            <person name="Schwarz W.W."/>
            <person name="Zverlov V.V."/>
            <person name="Schluter A."/>
            <person name="Liebl W."/>
        </authorList>
    </citation>
    <scope>NUCLEOTIDE SEQUENCE [LARGE SCALE GENOMIC DNA]</scope>
    <source>
        <strain evidence="8">SR1</strain>
    </source>
</reference>
<keyword evidence="6" id="KW-0175">Coiled coil</keyword>